<evidence type="ECO:0000259" key="1">
    <source>
        <dbReference type="PROSITE" id="PS51819"/>
    </source>
</evidence>
<dbReference type="InterPro" id="IPR029068">
    <property type="entry name" value="Glyas_Bleomycin-R_OHBP_Dase"/>
</dbReference>
<name>A0A2T8HSK4_9RHOB</name>
<organism evidence="2 3">
    <name type="scientific">Pararhodobacter oceanensis</name>
    <dbReference type="NCBI Taxonomy" id="2172121"/>
    <lineage>
        <taxon>Bacteria</taxon>
        <taxon>Pseudomonadati</taxon>
        <taxon>Pseudomonadota</taxon>
        <taxon>Alphaproteobacteria</taxon>
        <taxon>Rhodobacterales</taxon>
        <taxon>Paracoccaceae</taxon>
        <taxon>Pararhodobacter</taxon>
    </lineage>
</organism>
<dbReference type="OrthoDB" id="7346917at2"/>
<sequence length="141" mass="15029">MTDLETVSAADFGRGLRGLGVNLLLRDLRGMAQFLQECFGLTIHRLSDDFALARYGEVLVQLHSDGTFAAHPLTNLLPENPPRGAGVQLYLFGLDPDACCARAEPAGGMVIEPPADKPHGLREATILAPEGYAFSPAVALT</sequence>
<keyword evidence="3" id="KW-1185">Reference proteome</keyword>
<dbReference type="InterPro" id="IPR004360">
    <property type="entry name" value="Glyas_Fos-R_dOase_dom"/>
</dbReference>
<dbReference type="Gene3D" id="3.10.180.10">
    <property type="entry name" value="2,3-Dihydroxybiphenyl 1,2-Dioxygenase, domain 1"/>
    <property type="match status" value="1"/>
</dbReference>
<dbReference type="RefSeq" id="WP_116558837.1">
    <property type="nucleotide sequence ID" value="NZ_QDKM01000005.1"/>
</dbReference>
<proteinExistence type="predicted"/>
<evidence type="ECO:0000313" key="2">
    <source>
        <dbReference type="EMBL" id="PVH28387.1"/>
    </source>
</evidence>
<dbReference type="Pfam" id="PF00903">
    <property type="entry name" value="Glyoxalase"/>
    <property type="match status" value="1"/>
</dbReference>
<reference evidence="2 3" key="1">
    <citation type="submission" date="2018-04" db="EMBL/GenBank/DDBJ databases">
        <title>Pararhodobacter oceanense sp. nov., isolated from marine intertidal sediment.</title>
        <authorList>
            <person name="Wang X.-L."/>
            <person name="Du Z.-J."/>
        </authorList>
    </citation>
    <scope>NUCLEOTIDE SEQUENCE [LARGE SCALE GENOMIC DNA]</scope>
    <source>
        <strain evidence="2 3">AM505</strain>
    </source>
</reference>
<dbReference type="InterPro" id="IPR037523">
    <property type="entry name" value="VOC_core"/>
</dbReference>
<dbReference type="Proteomes" id="UP000245911">
    <property type="component" value="Unassembled WGS sequence"/>
</dbReference>
<gene>
    <name evidence="2" type="ORF">DDE20_12470</name>
</gene>
<protein>
    <submittedName>
        <fullName evidence="2">Glyoxalase</fullName>
    </submittedName>
</protein>
<dbReference type="AlphaFoldDB" id="A0A2T8HSK4"/>
<dbReference type="PROSITE" id="PS51819">
    <property type="entry name" value="VOC"/>
    <property type="match status" value="1"/>
</dbReference>
<dbReference type="EMBL" id="QDKM01000005">
    <property type="protein sequence ID" value="PVH28387.1"/>
    <property type="molecule type" value="Genomic_DNA"/>
</dbReference>
<evidence type="ECO:0000313" key="3">
    <source>
        <dbReference type="Proteomes" id="UP000245911"/>
    </source>
</evidence>
<dbReference type="SUPFAM" id="SSF54593">
    <property type="entry name" value="Glyoxalase/Bleomycin resistance protein/Dihydroxybiphenyl dioxygenase"/>
    <property type="match status" value="1"/>
</dbReference>
<comment type="caution">
    <text evidence="2">The sequence shown here is derived from an EMBL/GenBank/DDBJ whole genome shotgun (WGS) entry which is preliminary data.</text>
</comment>
<accession>A0A2T8HSK4</accession>
<feature type="domain" description="VOC" evidence="1">
    <location>
        <begin position="17"/>
        <end position="139"/>
    </location>
</feature>